<proteinExistence type="predicted"/>
<sequence length="100" mass="11021">MPNQLIYLIVPPAAEDVVAEWLLERDDVPGFTSTPVSGHGSSERSMTLAEQVAGRSRRVMFFIHLPTPVAASVLAALREEFSGSGIHYWLVPVLEFGRLE</sequence>
<dbReference type="Pfam" id="PF11582">
    <property type="entry name" value="DUF3240"/>
    <property type="match status" value="1"/>
</dbReference>
<gene>
    <name evidence="1" type="ORF">G3480_19960</name>
</gene>
<evidence type="ECO:0000313" key="2">
    <source>
        <dbReference type="Proteomes" id="UP000471640"/>
    </source>
</evidence>
<dbReference type="InterPro" id="IPR021634">
    <property type="entry name" value="DUF3240"/>
</dbReference>
<comment type="caution">
    <text evidence="1">The sequence shown here is derived from an EMBL/GenBank/DDBJ whole genome shotgun (WGS) entry which is preliminary data.</text>
</comment>
<dbReference type="Gene3D" id="3.30.70.120">
    <property type="match status" value="1"/>
</dbReference>
<evidence type="ECO:0000313" key="1">
    <source>
        <dbReference type="EMBL" id="NEX22552.1"/>
    </source>
</evidence>
<dbReference type="Proteomes" id="UP000471640">
    <property type="component" value="Unassembled WGS sequence"/>
</dbReference>
<dbReference type="AlphaFoldDB" id="A0A6P1E216"/>
<organism evidence="1 2">
    <name type="scientific">Thiorhodococcus mannitoliphagus</name>
    <dbReference type="NCBI Taxonomy" id="329406"/>
    <lineage>
        <taxon>Bacteria</taxon>
        <taxon>Pseudomonadati</taxon>
        <taxon>Pseudomonadota</taxon>
        <taxon>Gammaproteobacteria</taxon>
        <taxon>Chromatiales</taxon>
        <taxon>Chromatiaceae</taxon>
        <taxon>Thiorhodococcus</taxon>
    </lineage>
</organism>
<dbReference type="SUPFAM" id="SSF54913">
    <property type="entry name" value="GlnB-like"/>
    <property type="match status" value="1"/>
</dbReference>
<dbReference type="RefSeq" id="WP_164655650.1">
    <property type="nucleotide sequence ID" value="NZ_JAAIJR010000107.1"/>
</dbReference>
<keyword evidence="2" id="KW-1185">Reference proteome</keyword>
<name>A0A6P1E216_9GAMM</name>
<reference evidence="2" key="1">
    <citation type="journal article" date="2020" name="Microbiol. Resour. Announc.">
        <title>Draft Genome Sequences of Thiorhodococcus mannitoliphagus and Thiorhodococcus minor, Purple Sulfur Photosynthetic Bacteria in the Gammaproteobacterial Family Chromatiaceae.</title>
        <authorList>
            <person name="Aviles F.A."/>
            <person name="Meyer T.E."/>
            <person name="Kyndt J.A."/>
        </authorList>
    </citation>
    <scope>NUCLEOTIDE SEQUENCE [LARGE SCALE GENOMIC DNA]</scope>
    <source>
        <strain evidence="2">DSM 18266</strain>
    </source>
</reference>
<accession>A0A6P1E216</accession>
<dbReference type="InterPro" id="IPR015867">
    <property type="entry name" value="N-reg_PII/ATP_PRibTrfase_C"/>
</dbReference>
<dbReference type="EMBL" id="JAAIJR010000107">
    <property type="protein sequence ID" value="NEX22552.1"/>
    <property type="molecule type" value="Genomic_DNA"/>
</dbReference>
<reference evidence="1 2" key="2">
    <citation type="submission" date="2020-02" db="EMBL/GenBank/DDBJ databases">
        <title>Genome sequences of Thiorhodococcus mannitoliphagus and Thiorhodococcus minor, purple sulfur photosynthetic bacteria in the gammaproteobacterial family, Chromatiaceae.</title>
        <authorList>
            <person name="Aviles F.A."/>
            <person name="Meyer T.E."/>
            <person name="Kyndt J.A."/>
        </authorList>
    </citation>
    <scope>NUCLEOTIDE SEQUENCE [LARGE SCALE GENOMIC DNA]</scope>
    <source>
        <strain evidence="1 2">DSM 18266</strain>
    </source>
</reference>
<protein>
    <submittedName>
        <fullName evidence="1">DUF3240 domain-containing protein</fullName>
    </submittedName>
</protein>
<dbReference type="InterPro" id="IPR011322">
    <property type="entry name" value="N-reg_PII-like_a/b"/>
</dbReference>